<organism evidence="1 2">
    <name type="scientific">Geoanaerobacter pelophilus</name>
    <dbReference type="NCBI Taxonomy" id="60036"/>
    <lineage>
        <taxon>Bacteria</taxon>
        <taxon>Pseudomonadati</taxon>
        <taxon>Thermodesulfobacteriota</taxon>
        <taxon>Desulfuromonadia</taxon>
        <taxon>Geobacterales</taxon>
        <taxon>Geobacteraceae</taxon>
        <taxon>Geoanaerobacter</taxon>
    </lineage>
</organism>
<evidence type="ECO:0000313" key="1">
    <source>
        <dbReference type="EMBL" id="GAW67698.1"/>
    </source>
</evidence>
<dbReference type="EMBL" id="BDQG01000001">
    <property type="protein sequence ID" value="GAW67698.1"/>
    <property type="molecule type" value="Genomic_DNA"/>
</dbReference>
<reference evidence="2" key="1">
    <citation type="submission" date="2017-05" db="EMBL/GenBank/DDBJ databases">
        <title>Draft genome sequence of Geobacter pelophilus, a iron(III)-reducing bacteria.</title>
        <authorList>
            <person name="Aoyagi T."/>
            <person name="Koike H."/>
            <person name="Morita T."/>
            <person name="Sato Y."/>
            <person name="Habe H."/>
            <person name="Hori T."/>
        </authorList>
    </citation>
    <scope>NUCLEOTIDE SEQUENCE [LARGE SCALE GENOMIC DNA]</scope>
    <source>
        <strain evidence="2">Drf2</strain>
    </source>
</reference>
<proteinExistence type="predicted"/>
<comment type="caution">
    <text evidence="1">The sequence shown here is derived from an EMBL/GenBank/DDBJ whole genome shotgun (WGS) entry which is preliminary data.</text>
</comment>
<sequence length="41" mass="4636">MAFLIRAPAVSARAVPQRLERLQPESAPAYCAFFKENRSGW</sequence>
<dbReference type="Proteomes" id="UP000194153">
    <property type="component" value="Unassembled WGS sequence"/>
</dbReference>
<gene>
    <name evidence="1" type="ORF">GPEL0_01r3679</name>
</gene>
<accession>A0ABQ0MKV4</accession>
<evidence type="ECO:0000313" key="2">
    <source>
        <dbReference type="Proteomes" id="UP000194153"/>
    </source>
</evidence>
<keyword evidence="2" id="KW-1185">Reference proteome</keyword>
<name>A0ABQ0MKV4_9BACT</name>
<protein>
    <submittedName>
        <fullName evidence="1">Uncharacterized protein</fullName>
    </submittedName>
</protein>